<evidence type="ECO:0000313" key="2">
    <source>
        <dbReference type="EMBL" id="KAJ7207864.1"/>
    </source>
</evidence>
<protein>
    <submittedName>
        <fullName evidence="2">Uncharacterized protein</fullName>
    </submittedName>
</protein>
<gene>
    <name evidence="2" type="ORF">GGX14DRAFT_567166</name>
</gene>
<keyword evidence="1" id="KW-0812">Transmembrane</keyword>
<keyword evidence="1" id="KW-0472">Membrane</keyword>
<organism evidence="2 3">
    <name type="scientific">Mycena pura</name>
    <dbReference type="NCBI Taxonomy" id="153505"/>
    <lineage>
        <taxon>Eukaryota</taxon>
        <taxon>Fungi</taxon>
        <taxon>Dikarya</taxon>
        <taxon>Basidiomycota</taxon>
        <taxon>Agaricomycotina</taxon>
        <taxon>Agaricomycetes</taxon>
        <taxon>Agaricomycetidae</taxon>
        <taxon>Agaricales</taxon>
        <taxon>Marasmiineae</taxon>
        <taxon>Mycenaceae</taxon>
        <taxon>Mycena</taxon>
    </lineage>
</organism>
<dbReference type="Proteomes" id="UP001219525">
    <property type="component" value="Unassembled WGS sequence"/>
</dbReference>
<dbReference type="AlphaFoldDB" id="A0AAD6YA21"/>
<sequence length="162" mass="17810">MALTDKNLRQAVGSLALQRIEREPREPAMSCESTTFVTSRALLIASESDRLRSMMSSTGPTQPDDVIIWYRCSTALSGLPHLTLGPPAVPLRALLHPRTPLMVVYPTSWSICIIGPAWSLIVLYFAPALALWRIGTPVDSQVWLCTSSARPPSPMPAGERWL</sequence>
<reference evidence="2" key="1">
    <citation type="submission" date="2023-03" db="EMBL/GenBank/DDBJ databases">
        <title>Massive genome expansion in bonnet fungi (Mycena s.s.) driven by repeated elements and novel gene families across ecological guilds.</title>
        <authorList>
            <consortium name="Lawrence Berkeley National Laboratory"/>
            <person name="Harder C.B."/>
            <person name="Miyauchi S."/>
            <person name="Viragh M."/>
            <person name="Kuo A."/>
            <person name="Thoen E."/>
            <person name="Andreopoulos B."/>
            <person name="Lu D."/>
            <person name="Skrede I."/>
            <person name="Drula E."/>
            <person name="Henrissat B."/>
            <person name="Morin E."/>
            <person name="Kohler A."/>
            <person name="Barry K."/>
            <person name="LaButti K."/>
            <person name="Morin E."/>
            <person name="Salamov A."/>
            <person name="Lipzen A."/>
            <person name="Mereny Z."/>
            <person name="Hegedus B."/>
            <person name="Baldrian P."/>
            <person name="Stursova M."/>
            <person name="Weitz H."/>
            <person name="Taylor A."/>
            <person name="Grigoriev I.V."/>
            <person name="Nagy L.G."/>
            <person name="Martin F."/>
            <person name="Kauserud H."/>
        </authorList>
    </citation>
    <scope>NUCLEOTIDE SEQUENCE</scope>
    <source>
        <strain evidence="2">9144</strain>
    </source>
</reference>
<evidence type="ECO:0000256" key="1">
    <source>
        <dbReference type="SAM" id="Phobius"/>
    </source>
</evidence>
<proteinExistence type="predicted"/>
<keyword evidence="3" id="KW-1185">Reference proteome</keyword>
<comment type="caution">
    <text evidence="2">The sequence shown here is derived from an EMBL/GenBank/DDBJ whole genome shotgun (WGS) entry which is preliminary data.</text>
</comment>
<name>A0AAD6YA21_9AGAR</name>
<dbReference type="EMBL" id="JARJCW010000035">
    <property type="protein sequence ID" value="KAJ7207864.1"/>
    <property type="molecule type" value="Genomic_DNA"/>
</dbReference>
<feature type="transmembrane region" description="Helical" evidence="1">
    <location>
        <begin position="108"/>
        <end position="132"/>
    </location>
</feature>
<evidence type="ECO:0000313" key="3">
    <source>
        <dbReference type="Proteomes" id="UP001219525"/>
    </source>
</evidence>
<accession>A0AAD6YA21</accession>
<keyword evidence="1" id="KW-1133">Transmembrane helix</keyword>